<evidence type="ECO:0000313" key="6">
    <source>
        <dbReference type="Proteomes" id="UP000000560"/>
    </source>
</evidence>
<dbReference type="OrthoDB" id="5097519at2759"/>
<sequence length="538" mass="59220">MALTGACYDQLYCSSVLLAWGVLSPVSKVPRTAVGKDHQLAYGQFSLEGAIEMAWLMGYIRHFGGTIDGTPYSGWVDSKTKKPVADVDIKTVYEKRILTHSGIQLVQPDQFEDPRFLYEIILQEDLKPLHVRLLKGARLYIPRAMNSNRTVAGLIPSGWDPRTYGDPEDVVTQVDPVTLYTLVSTVEALLSSGITDPYELYQYIHVSEDVLQETFINTTGAWVNMLLLSAAGPLRTPVGACATAIESLELGYETNATGKAQFCLVGSCDVLIPETSREFANMKATVNTEEELARGRPPTRCLVRQPAPMGLPIRGIVAFVNTSSDKAGRSVPAPAREMALQNLDVEVSAVAAQDPTVNVDAYVHERRQQLLTDFTREESEARFKIGDNFWCNDPHIAPLSGALATWGLTINDLTAASFHDTSTVLNDKNESSVIQTQLRSLGHSKGAAGAWMLNGALQMLESGLVQGNRNADNIAYIQRPIRVGDLQAVCLTSFGFGKKGRRLSWFTRGICSLLWLKKTSRLTRIGVMSVRRSRYVFL</sequence>
<reference evidence="6" key="1">
    <citation type="journal article" date="2005" name="Nature">
        <title>Sequencing of Aspergillus nidulans and comparative analysis with A. fumigatus and A. oryzae.</title>
        <authorList>
            <person name="Galagan J.E."/>
            <person name="Calvo S.E."/>
            <person name="Cuomo C."/>
            <person name="Ma L.J."/>
            <person name="Wortman J.R."/>
            <person name="Batzoglou S."/>
            <person name="Lee S.I."/>
            <person name="Basturkmen M."/>
            <person name="Spevak C.C."/>
            <person name="Clutterbuck J."/>
            <person name="Kapitonov V."/>
            <person name="Jurka J."/>
            <person name="Scazzocchio C."/>
            <person name="Farman M."/>
            <person name="Butler J."/>
            <person name="Purcell S."/>
            <person name="Harris S."/>
            <person name="Braus G.H."/>
            <person name="Draht O."/>
            <person name="Busch S."/>
            <person name="D'Enfert C."/>
            <person name="Bouchier C."/>
            <person name="Goldman G.H."/>
            <person name="Bell-Pedersen D."/>
            <person name="Griffiths-Jones S."/>
            <person name="Doonan J.H."/>
            <person name="Yu J."/>
            <person name="Vienken K."/>
            <person name="Pain A."/>
            <person name="Freitag M."/>
            <person name="Selker E.U."/>
            <person name="Archer D.B."/>
            <person name="Penalva M.A."/>
            <person name="Oakley B.R."/>
            <person name="Momany M."/>
            <person name="Tanaka T."/>
            <person name="Kumagai T."/>
            <person name="Asai K."/>
            <person name="Machida M."/>
            <person name="Nierman W.C."/>
            <person name="Denning D.W."/>
            <person name="Caddick M."/>
            <person name="Hynes M."/>
            <person name="Paoletti M."/>
            <person name="Fischer R."/>
            <person name="Miller B."/>
            <person name="Dyer P."/>
            <person name="Sachs M.S."/>
            <person name="Osmani S.A."/>
            <person name="Birren B.W."/>
        </authorList>
    </citation>
    <scope>NUCLEOTIDE SEQUENCE [LARGE SCALE GENOMIC DNA]</scope>
    <source>
        <strain evidence="6">FGSC A4 / ATCC 38163 / CBS 112.46 / NRRL 194 / M139</strain>
    </source>
</reference>
<dbReference type="InterPro" id="IPR020841">
    <property type="entry name" value="PKS_Beta-ketoAc_synthase_dom"/>
</dbReference>
<proteinExistence type="predicted"/>
<dbReference type="InParanoid" id="Q5AR35"/>
<evidence type="ECO:0000259" key="4">
    <source>
        <dbReference type="PROSITE" id="PS52004"/>
    </source>
</evidence>
<dbReference type="Gene3D" id="3.40.47.10">
    <property type="match status" value="2"/>
</dbReference>
<evidence type="ECO:0000256" key="3">
    <source>
        <dbReference type="ARBA" id="ARBA00022679"/>
    </source>
</evidence>
<dbReference type="CDD" id="cd00828">
    <property type="entry name" value="elong_cond_enzymes"/>
    <property type="match status" value="1"/>
</dbReference>
<dbReference type="eggNOG" id="ENOG502QQJX">
    <property type="taxonomic scope" value="Eukaryota"/>
</dbReference>
<name>Q5AR35_EMENI</name>
<dbReference type="PROSITE" id="PS00606">
    <property type="entry name" value="KS3_1"/>
    <property type="match status" value="1"/>
</dbReference>
<feature type="domain" description="Ketosynthase family 3 (KS3)" evidence="4">
    <location>
        <begin position="95"/>
        <end position="507"/>
    </location>
</feature>
<evidence type="ECO:0000256" key="1">
    <source>
        <dbReference type="ARBA" id="ARBA00022450"/>
    </source>
</evidence>
<dbReference type="AlphaFoldDB" id="Q5AR35"/>
<gene>
    <name evidence="5" type="ORF">ANIA_09245</name>
</gene>
<organism evidence="5 6">
    <name type="scientific">Emericella nidulans (strain FGSC A4 / ATCC 38163 / CBS 112.46 / NRRL 194 / M139)</name>
    <name type="common">Aspergillus nidulans</name>
    <dbReference type="NCBI Taxonomy" id="227321"/>
    <lineage>
        <taxon>Eukaryota</taxon>
        <taxon>Fungi</taxon>
        <taxon>Dikarya</taxon>
        <taxon>Ascomycota</taxon>
        <taxon>Pezizomycotina</taxon>
        <taxon>Eurotiomycetes</taxon>
        <taxon>Eurotiomycetidae</taxon>
        <taxon>Eurotiales</taxon>
        <taxon>Aspergillaceae</taxon>
        <taxon>Aspergillus</taxon>
        <taxon>Aspergillus subgen. Nidulantes</taxon>
    </lineage>
</organism>
<dbReference type="Gene3D" id="6.10.140.1410">
    <property type="match status" value="1"/>
</dbReference>
<dbReference type="InterPro" id="IPR047224">
    <property type="entry name" value="FAS_alpha_su_C"/>
</dbReference>
<accession>C8VQ82</accession>
<protein>
    <submittedName>
        <fullName evidence="5">Fatty acid synthase, putative (JCVI)</fullName>
    </submittedName>
</protein>
<dbReference type="OMA" id="NDPHIAP"/>
<dbReference type="KEGG" id="ani:ANIA_09245"/>
<dbReference type="RefSeq" id="XP_682514.1">
    <property type="nucleotide sequence ID" value="XM_677422.1"/>
</dbReference>
<keyword evidence="3" id="KW-0808">Transferase</keyword>
<reference evidence="6" key="2">
    <citation type="journal article" date="2009" name="Fungal Genet. Biol.">
        <title>The 2008 update of the Aspergillus nidulans genome annotation: a community effort.</title>
        <authorList>
            <person name="Wortman J.R."/>
            <person name="Gilsenan J.M."/>
            <person name="Joardar V."/>
            <person name="Deegan J."/>
            <person name="Clutterbuck J."/>
            <person name="Andersen M.R."/>
            <person name="Archer D."/>
            <person name="Bencina M."/>
            <person name="Braus G."/>
            <person name="Coutinho P."/>
            <person name="von Dohren H."/>
            <person name="Doonan J."/>
            <person name="Driessen A.J."/>
            <person name="Durek P."/>
            <person name="Espeso E."/>
            <person name="Fekete E."/>
            <person name="Flipphi M."/>
            <person name="Estrada C.G."/>
            <person name="Geysens S."/>
            <person name="Goldman G."/>
            <person name="de Groot P.W."/>
            <person name="Hansen K."/>
            <person name="Harris S.D."/>
            <person name="Heinekamp T."/>
            <person name="Helmstaedt K."/>
            <person name="Henrissat B."/>
            <person name="Hofmann G."/>
            <person name="Homan T."/>
            <person name="Horio T."/>
            <person name="Horiuchi H."/>
            <person name="James S."/>
            <person name="Jones M."/>
            <person name="Karaffa L."/>
            <person name="Karanyi Z."/>
            <person name="Kato M."/>
            <person name="Keller N."/>
            <person name="Kelly D.E."/>
            <person name="Kiel J.A."/>
            <person name="Kim J.M."/>
            <person name="van der Klei I.J."/>
            <person name="Klis F.M."/>
            <person name="Kovalchuk A."/>
            <person name="Krasevec N."/>
            <person name="Kubicek C.P."/>
            <person name="Liu B."/>
            <person name="Maccabe A."/>
            <person name="Meyer V."/>
            <person name="Mirabito P."/>
            <person name="Miskei M."/>
            <person name="Mos M."/>
            <person name="Mullins J."/>
            <person name="Nelson D.R."/>
            <person name="Nielsen J."/>
            <person name="Oakley B.R."/>
            <person name="Osmani S.A."/>
            <person name="Pakula T."/>
            <person name="Paszewski A."/>
            <person name="Paulsen I."/>
            <person name="Pilsyk S."/>
            <person name="Pocsi I."/>
            <person name="Punt P.J."/>
            <person name="Ram A.F."/>
            <person name="Ren Q."/>
            <person name="Robellet X."/>
            <person name="Robson G."/>
            <person name="Seiboth B."/>
            <person name="van Solingen P."/>
            <person name="Specht T."/>
            <person name="Sun J."/>
            <person name="Taheri-Talesh N."/>
            <person name="Takeshita N."/>
            <person name="Ussery D."/>
            <person name="vanKuyk P.A."/>
            <person name="Visser H."/>
            <person name="van de Vondervoort P.J."/>
            <person name="de Vries R.P."/>
            <person name="Walton J."/>
            <person name="Xiang X."/>
            <person name="Xiong Y."/>
            <person name="Zeng A.P."/>
            <person name="Brandt B.W."/>
            <person name="Cornell M.J."/>
            <person name="van den Hondel C.A."/>
            <person name="Visser J."/>
            <person name="Oliver S.G."/>
            <person name="Turner G."/>
        </authorList>
    </citation>
    <scope>GENOME REANNOTATION</scope>
    <source>
        <strain evidence="6">FGSC A4 / ATCC 38163 / CBS 112.46 / NRRL 194 / M139</strain>
    </source>
</reference>
<accession>Q5AR35</accession>
<dbReference type="InterPro" id="IPR016039">
    <property type="entry name" value="Thiolase-like"/>
</dbReference>
<dbReference type="SUPFAM" id="SSF53901">
    <property type="entry name" value="Thiolase-like"/>
    <property type="match status" value="2"/>
</dbReference>
<dbReference type="GeneID" id="2867900"/>
<keyword evidence="2" id="KW-0597">Phosphoprotein</keyword>
<dbReference type="STRING" id="227321.Q5AR35"/>
<keyword evidence="1" id="KW-0596">Phosphopantetheine</keyword>
<dbReference type="GO" id="GO:0006633">
    <property type="term" value="P:fatty acid biosynthetic process"/>
    <property type="evidence" value="ECO:0007669"/>
    <property type="project" value="InterPro"/>
</dbReference>
<dbReference type="PROSITE" id="PS52004">
    <property type="entry name" value="KS3_2"/>
    <property type="match status" value="1"/>
</dbReference>
<dbReference type="GO" id="GO:0004315">
    <property type="term" value="F:3-oxoacyl-[acyl-carrier-protein] synthase activity"/>
    <property type="evidence" value="ECO:0007669"/>
    <property type="project" value="InterPro"/>
</dbReference>
<dbReference type="Proteomes" id="UP000000560">
    <property type="component" value="Chromosome VIII"/>
</dbReference>
<evidence type="ECO:0000256" key="2">
    <source>
        <dbReference type="ARBA" id="ARBA00022553"/>
    </source>
</evidence>
<keyword evidence="6" id="KW-1185">Reference proteome</keyword>
<dbReference type="InterPro" id="IPR018201">
    <property type="entry name" value="Ketoacyl_synth_AS"/>
</dbReference>
<dbReference type="HOGENOM" id="CLU_506246_0_0_1"/>
<evidence type="ECO:0000313" key="5">
    <source>
        <dbReference type="EMBL" id="CBF87238.1"/>
    </source>
</evidence>
<dbReference type="EMBL" id="BN001308">
    <property type="protein sequence ID" value="CBF87238.1"/>
    <property type="molecule type" value="Genomic_DNA"/>
</dbReference>